<gene>
    <name evidence="1" type="ORF">QJV27_05860</name>
</gene>
<evidence type="ECO:0000313" key="1">
    <source>
        <dbReference type="EMBL" id="MDI2090898.1"/>
    </source>
</evidence>
<dbReference type="InterPro" id="IPR042099">
    <property type="entry name" value="ANL_N_sf"/>
</dbReference>
<evidence type="ECO:0000313" key="2">
    <source>
        <dbReference type="Proteomes" id="UP001431634"/>
    </source>
</evidence>
<evidence type="ECO:0008006" key="3">
    <source>
        <dbReference type="Google" id="ProtNLM"/>
    </source>
</evidence>
<accession>A0ABT6Q1A9</accession>
<dbReference type="RefSeq" id="WP_281448017.1">
    <property type="nucleotide sequence ID" value="NZ_JASBAO010000001.1"/>
</dbReference>
<protein>
    <recommendedName>
        <fullName evidence="3">CoF synthetase</fullName>
    </recommendedName>
</protein>
<dbReference type="SUPFAM" id="SSF56801">
    <property type="entry name" value="Acetyl-CoA synthetase-like"/>
    <property type="match status" value="1"/>
</dbReference>
<reference evidence="1" key="1">
    <citation type="submission" date="2023-05" db="EMBL/GenBank/DDBJ databases">
        <title>Whole genome sequence of Commensalibacter sp.</title>
        <authorList>
            <person name="Charoenyingcharoen P."/>
            <person name="Yukphan P."/>
        </authorList>
    </citation>
    <scope>NUCLEOTIDE SEQUENCE</scope>
    <source>
        <strain evidence="1">TBRC 16381</strain>
    </source>
</reference>
<keyword evidence="2" id="KW-1185">Reference proteome</keyword>
<dbReference type="Gene3D" id="3.40.50.12780">
    <property type="entry name" value="N-terminal domain of ligase-like"/>
    <property type="match status" value="1"/>
</dbReference>
<organism evidence="1 2">
    <name type="scientific">Commensalibacter oyaizuii</name>
    <dbReference type="NCBI Taxonomy" id="3043873"/>
    <lineage>
        <taxon>Bacteria</taxon>
        <taxon>Pseudomonadati</taxon>
        <taxon>Pseudomonadota</taxon>
        <taxon>Alphaproteobacteria</taxon>
        <taxon>Acetobacterales</taxon>
        <taxon>Acetobacteraceae</taxon>
    </lineage>
</organism>
<dbReference type="PANTHER" id="PTHR43845:SF1">
    <property type="entry name" value="BLR5969 PROTEIN"/>
    <property type="match status" value="1"/>
</dbReference>
<dbReference type="Proteomes" id="UP001431634">
    <property type="component" value="Unassembled WGS sequence"/>
</dbReference>
<dbReference type="EMBL" id="JASBAO010000001">
    <property type="protein sequence ID" value="MDI2090898.1"/>
    <property type="molecule type" value="Genomic_DNA"/>
</dbReference>
<name>A0ABT6Q1A9_9PROT</name>
<dbReference type="PANTHER" id="PTHR43845">
    <property type="entry name" value="BLR5969 PROTEIN"/>
    <property type="match status" value="1"/>
</dbReference>
<sequence>MPITNSVQEILETVIPESLLYPKNIDEILQLPTFLSRLNFSQTITGTSFDALDINVQEAVVLRRITQLVEICRTNPVWKDRINNVVGTDPITSFEAFMSIPVTNKEVFTDLFADKRIGMVVPVERGGFQIANSGGTASGRASEIVYSRQELLDTYKRAGTFIGQHIIEPYMDAKQACWVGTTLADNQLWSSGTMVGGLLQEIPNINYLGIGPMSCNTYQRIMNNPGQKVLMGIVNDIAALVPYANSLTNQQKQELRLVLYGSGLLPQKVKDDLRCAYPNLLILSFFAATQAETIGLQLDENSNILTAVPGLHLIEIVDENGRWVQEGEEGDLVVTRLFANEAPVLRYKLGDRVIRRSNLKTHSLNSMQFEYVGRSDDFITIASTAFYVPHALPIIAQNLKDANIVDLNKIADIYQLHVNQQGNDVHLVIATNNYADYKQICNDSTVQITITEAMLSGLFASKAKFSDYQKSAFIKNNCRFRLSCVPPDSVLIHRTEVGKTPLICRVA</sequence>
<proteinExistence type="predicted"/>
<comment type="caution">
    <text evidence="1">The sequence shown here is derived from an EMBL/GenBank/DDBJ whole genome shotgun (WGS) entry which is preliminary data.</text>
</comment>